<keyword evidence="6" id="KW-1185">Reference proteome</keyword>
<dbReference type="GO" id="GO:0005730">
    <property type="term" value="C:nucleolus"/>
    <property type="evidence" value="ECO:0007669"/>
    <property type="project" value="InterPro"/>
</dbReference>
<evidence type="ECO:0000313" key="6">
    <source>
        <dbReference type="Proteomes" id="UP000198287"/>
    </source>
</evidence>
<dbReference type="SUPFAM" id="SSF48371">
    <property type="entry name" value="ARM repeat"/>
    <property type="match status" value="1"/>
</dbReference>
<reference evidence="5 6" key="1">
    <citation type="submission" date="2015-12" db="EMBL/GenBank/DDBJ databases">
        <title>The genome of Folsomia candida.</title>
        <authorList>
            <person name="Faddeeva A."/>
            <person name="Derks M.F."/>
            <person name="Anvar Y."/>
            <person name="Smit S."/>
            <person name="Van Straalen N."/>
            <person name="Roelofs D."/>
        </authorList>
    </citation>
    <scope>NUCLEOTIDE SEQUENCE [LARGE SCALE GENOMIC DNA]</scope>
    <source>
        <strain evidence="5 6">VU population</strain>
        <tissue evidence="5">Whole body</tissue>
    </source>
</reference>
<evidence type="ECO:0000256" key="2">
    <source>
        <dbReference type="ARBA" id="ARBA00006809"/>
    </source>
</evidence>
<dbReference type="InterPro" id="IPR016024">
    <property type="entry name" value="ARM-type_fold"/>
</dbReference>
<dbReference type="GO" id="GO:0003714">
    <property type="term" value="F:transcription corepressor activity"/>
    <property type="evidence" value="ECO:0007669"/>
    <property type="project" value="TreeGrafter"/>
</dbReference>
<comment type="subcellular location">
    <subcellularLocation>
        <location evidence="1">Nucleus</location>
    </subcellularLocation>
</comment>
<feature type="compositionally biased region" description="Acidic residues" evidence="4">
    <location>
        <begin position="645"/>
        <end position="693"/>
    </location>
</feature>
<feature type="compositionally biased region" description="Low complexity" evidence="4">
    <location>
        <begin position="1105"/>
        <end position="1120"/>
    </location>
</feature>
<feature type="compositionally biased region" description="Polar residues" evidence="4">
    <location>
        <begin position="1076"/>
        <end position="1089"/>
    </location>
</feature>
<keyword evidence="3" id="KW-0539">Nucleus</keyword>
<comment type="similarity">
    <text evidence="2">Belongs to the MYBBP1A family.</text>
</comment>
<evidence type="ECO:0000256" key="3">
    <source>
        <dbReference type="ARBA" id="ARBA00023242"/>
    </source>
</evidence>
<comment type="caution">
    <text evidence="5">The sequence shown here is derived from an EMBL/GenBank/DDBJ whole genome shotgun (WGS) entry which is preliminary data.</text>
</comment>
<evidence type="ECO:0000313" key="5">
    <source>
        <dbReference type="EMBL" id="OXA56004.1"/>
    </source>
</evidence>
<accession>A0A226EG15</accession>
<dbReference type="GO" id="GO:0003723">
    <property type="term" value="F:RNA binding"/>
    <property type="evidence" value="ECO:0007669"/>
    <property type="project" value="TreeGrafter"/>
</dbReference>
<evidence type="ECO:0008006" key="7">
    <source>
        <dbReference type="Google" id="ProtNLM"/>
    </source>
</evidence>
<protein>
    <recommendedName>
        <fullName evidence="7">DNA polymerase V</fullName>
    </recommendedName>
</protein>
<gene>
    <name evidence="5" type="ORF">Fcan01_09882</name>
</gene>
<feature type="compositionally biased region" description="Acidic residues" evidence="4">
    <location>
        <begin position="708"/>
        <end position="725"/>
    </location>
</feature>
<sequence>MLEAFSKLGSDDLTTSRSAGSDIFAHVAVKGSELDYAVSRLVRGLESSKVSTRTASYSTLVAFLGLKQLKVSQLREIVGKTLQTDQSTSTKERRHIYIARILACGAIIRVVPLVHLLQDEVVFKSILGDLVDLGKKRSTLLDLATPFIIHILNDKKLTQSIFEDVIWPVLVPLFANLEVKTEKENDDQEGEDMPNGEEAVVKQESVEKDARAAILLTALTCYDKGLKTDFDFLNDLDRVVKILLAHRIANMPQIVELIIKYVKKQDLAKEFWTSLMSQMRSSHFETVCVCVQKSVEAGIRQSLIVSTELVIPLLGVFRNDEASDQHAQAVKTLSALLKWSTKDGEKMGKKERKSVIKSLFGGSPNLLHEYQKLLRIMTPFLGELCTEKDLTVLGSVLSKHLDSETSLSVRMCIVYIQFLSRIAQSKKASPELKLSIGKRLFSIAFGKQIPNLTKASENSNKADNGDDNSEKEDGDDEDEEKEDIVSQKNDTKEAVQHVSKSCMEAFKSLIGSSYNPQFLEEMIQLVSEDLDHYCKEKETKKLFKKAEKQRDKTTDIYLKYILGSYAIILILEQDKVLGEAQTYLEELLEISKSSSEDATAGIMQFMLSTVTKDEQPPFDFESVFSRLVIENKISEEIIQQISDIVDVDVNEDEQGDEDEDSSDDDDEETEEKMDVSEDDEKDKESDNDEEEEEKPAKISKSKAKNAQENDEDEDDDGSDSESSIDMDDATEEDLANMNKALAKVFATKKKVKEEETSEIRSLMRTFRLLEALFSRNAKVCPISIPLMLLMPIIHALQHASRGKKSNKSLSTRIVSVLNKLNAIKKIEGGDSVEKGTLLTMSKDLVTLIKQGKNRLIGDLLGDSIVMLTKCYLQGNRRTKGEDTGFVALYTGLLDLKDDTRNKSMGISSNLISSALTTLPNWDDGKDALVKRILSIIFNPAEIRHFRRMQFLILLRAAVSDNSNAPELSKKWKIDAVKGLTQHAGKYFPSTTSPNGQNLIKELLLTLTDPSTTSDPEISDVIEKFFKKLYKDHSSKSSSEGMKAAFNLARRQPQVRKFLVKIGLTDVLAAEEEPPKISQSNGTTPKSTTKVKAGSKRKSEAVPINSSPLKSASTPSSTTTPSKKKKSKHL</sequence>
<dbReference type="OMA" id="HRIANMP"/>
<organism evidence="5 6">
    <name type="scientific">Folsomia candida</name>
    <name type="common">Springtail</name>
    <dbReference type="NCBI Taxonomy" id="158441"/>
    <lineage>
        <taxon>Eukaryota</taxon>
        <taxon>Metazoa</taxon>
        <taxon>Ecdysozoa</taxon>
        <taxon>Arthropoda</taxon>
        <taxon>Hexapoda</taxon>
        <taxon>Collembola</taxon>
        <taxon>Entomobryomorpha</taxon>
        <taxon>Isotomoidea</taxon>
        <taxon>Isotomidae</taxon>
        <taxon>Proisotominae</taxon>
        <taxon>Folsomia</taxon>
    </lineage>
</organism>
<dbReference type="GO" id="GO:0043565">
    <property type="term" value="F:sequence-specific DNA binding"/>
    <property type="evidence" value="ECO:0007669"/>
    <property type="project" value="TreeGrafter"/>
</dbReference>
<dbReference type="PANTHER" id="PTHR13213:SF2">
    <property type="entry name" value="MYB-BINDING PROTEIN 1A"/>
    <property type="match status" value="1"/>
</dbReference>
<feature type="region of interest" description="Disordered" evidence="4">
    <location>
        <begin position="1072"/>
        <end position="1129"/>
    </location>
</feature>
<name>A0A226EG15_FOLCA</name>
<feature type="region of interest" description="Disordered" evidence="4">
    <location>
        <begin position="644"/>
        <end position="725"/>
    </location>
</feature>
<dbReference type="OrthoDB" id="342531at2759"/>
<dbReference type="Proteomes" id="UP000198287">
    <property type="component" value="Unassembled WGS sequence"/>
</dbReference>
<dbReference type="Pfam" id="PF04931">
    <property type="entry name" value="DNA_pol_phi"/>
    <property type="match status" value="1"/>
</dbReference>
<feature type="region of interest" description="Disordered" evidence="4">
    <location>
        <begin position="454"/>
        <end position="491"/>
    </location>
</feature>
<proteinExistence type="inferred from homology"/>
<dbReference type="STRING" id="158441.A0A226EG15"/>
<dbReference type="EMBL" id="LNIX01000004">
    <property type="protein sequence ID" value="OXA56004.1"/>
    <property type="molecule type" value="Genomic_DNA"/>
</dbReference>
<evidence type="ECO:0000256" key="1">
    <source>
        <dbReference type="ARBA" id="ARBA00004123"/>
    </source>
</evidence>
<dbReference type="InterPro" id="IPR007015">
    <property type="entry name" value="DNA_pol_V/MYBBP1A"/>
</dbReference>
<dbReference type="PANTHER" id="PTHR13213">
    <property type="entry name" value="MYB-BINDING PROTEIN 1A FAMILY MEMBER"/>
    <property type="match status" value="1"/>
</dbReference>
<feature type="compositionally biased region" description="Acidic residues" evidence="4">
    <location>
        <begin position="465"/>
        <end position="482"/>
    </location>
</feature>
<dbReference type="AlphaFoldDB" id="A0A226EG15"/>
<evidence type="ECO:0000256" key="4">
    <source>
        <dbReference type="SAM" id="MobiDB-lite"/>
    </source>
</evidence>